<dbReference type="InterPro" id="IPR002579">
    <property type="entry name" value="Met_Sox_Rdtase_MsrB_dom"/>
</dbReference>
<dbReference type="PROSITE" id="PS51790">
    <property type="entry name" value="MSRB"/>
    <property type="match status" value="1"/>
</dbReference>
<accession>A0A1Y1RYH5</accession>
<dbReference type="EC" id="1.8.4.12" evidence="1"/>
<dbReference type="NCBIfam" id="TIGR00357">
    <property type="entry name" value="peptide-methionine (R)-S-oxide reductase MsrB"/>
    <property type="match status" value="1"/>
</dbReference>
<keyword evidence="2" id="KW-0560">Oxidoreductase</keyword>
<dbReference type="GO" id="GO:0033743">
    <property type="term" value="F:peptide-methionine (R)-S-oxide reductase activity"/>
    <property type="evidence" value="ECO:0007669"/>
    <property type="project" value="UniProtKB-EC"/>
</dbReference>
<keyword evidence="6" id="KW-1185">Reference proteome</keyword>
<dbReference type="Proteomes" id="UP000192343">
    <property type="component" value="Unassembled WGS sequence"/>
</dbReference>
<sequence>MRRFSIALVLLLLLPGLILVAESKTRGLQGYTVHTDKEEIDFPVQLSEVEWRQRLTDDQYYILCEEGTEYAFSGKYDKFYEKGTYYSAATGQPLFSSDTKYDSGSGWPSFYAPIDKDAVTLIADNSLFMRRIEVVDSLSGAHLGHVFTDGPDPTGLRFCINSDALIFVPEGEDPPEILEP</sequence>
<dbReference type="EMBL" id="MWQY01000008">
    <property type="protein sequence ID" value="ORC35592.1"/>
    <property type="molecule type" value="Genomic_DNA"/>
</dbReference>
<dbReference type="Gene3D" id="2.170.150.20">
    <property type="entry name" value="Peptide methionine sulfoxide reductase"/>
    <property type="match status" value="1"/>
</dbReference>
<evidence type="ECO:0000256" key="1">
    <source>
        <dbReference type="ARBA" id="ARBA00012499"/>
    </source>
</evidence>
<comment type="caution">
    <text evidence="5">The sequence shown here is derived from an EMBL/GenBank/DDBJ whole genome shotgun (WGS) entry which is preliminary data.</text>
</comment>
<dbReference type="InterPro" id="IPR011057">
    <property type="entry name" value="Mss4-like_sf"/>
</dbReference>
<dbReference type="PANTHER" id="PTHR10173">
    <property type="entry name" value="METHIONINE SULFOXIDE REDUCTASE"/>
    <property type="match status" value="1"/>
</dbReference>
<dbReference type="GO" id="GO:0006979">
    <property type="term" value="P:response to oxidative stress"/>
    <property type="evidence" value="ECO:0007669"/>
    <property type="project" value="InterPro"/>
</dbReference>
<dbReference type="GO" id="GO:0030091">
    <property type="term" value="P:protein repair"/>
    <property type="evidence" value="ECO:0007669"/>
    <property type="project" value="InterPro"/>
</dbReference>
<reference evidence="5 6" key="1">
    <citation type="submission" date="2017-03" db="EMBL/GenBank/DDBJ databases">
        <title>Draft Genome sequence of Marispirochaeta sp. strain JC444.</title>
        <authorList>
            <person name="Shivani Y."/>
            <person name="Subhash Y."/>
            <person name="Sasikala C."/>
            <person name="Ramana C."/>
        </authorList>
    </citation>
    <scope>NUCLEOTIDE SEQUENCE [LARGE SCALE GENOMIC DNA]</scope>
    <source>
        <strain evidence="5 6">JC444</strain>
    </source>
</reference>
<dbReference type="PANTHER" id="PTHR10173:SF52">
    <property type="entry name" value="METHIONINE-R-SULFOXIDE REDUCTASE B1"/>
    <property type="match status" value="1"/>
</dbReference>
<dbReference type="SUPFAM" id="SSF51316">
    <property type="entry name" value="Mss4-like"/>
    <property type="match status" value="1"/>
</dbReference>
<feature type="domain" description="MsrB" evidence="4">
    <location>
        <begin position="48"/>
        <end position="170"/>
    </location>
</feature>
<dbReference type="GO" id="GO:0005737">
    <property type="term" value="C:cytoplasm"/>
    <property type="evidence" value="ECO:0007669"/>
    <property type="project" value="TreeGrafter"/>
</dbReference>
<dbReference type="InterPro" id="IPR028427">
    <property type="entry name" value="Met_Sox_Rdtase_MsrB"/>
</dbReference>
<evidence type="ECO:0000259" key="4">
    <source>
        <dbReference type="PROSITE" id="PS51790"/>
    </source>
</evidence>
<evidence type="ECO:0000256" key="2">
    <source>
        <dbReference type="ARBA" id="ARBA00023002"/>
    </source>
</evidence>
<dbReference type="STRING" id="1963862.B4O97_08075"/>
<dbReference type="Pfam" id="PF01641">
    <property type="entry name" value="SelR"/>
    <property type="match status" value="1"/>
</dbReference>
<protein>
    <recommendedName>
        <fullName evidence="1">peptide-methionine (R)-S-oxide reductase</fullName>
        <ecNumber evidence="1">1.8.4.12</ecNumber>
    </recommendedName>
</protein>
<comment type="catalytic activity">
    <reaction evidence="3">
        <text>L-methionyl-[protein] + [thioredoxin]-disulfide + H2O = L-methionyl-(R)-S-oxide-[protein] + [thioredoxin]-dithiol</text>
        <dbReference type="Rhea" id="RHEA:24164"/>
        <dbReference type="Rhea" id="RHEA-COMP:10698"/>
        <dbReference type="Rhea" id="RHEA-COMP:10700"/>
        <dbReference type="Rhea" id="RHEA-COMP:12313"/>
        <dbReference type="Rhea" id="RHEA-COMP:12314"/>
        <dbReference type="ChEBI" id="CHEBI:15377"/>
        <dbReference type="ChEBI" id="CHEBI:16044"/>
        <dbReference type="ChEBI" id="CHEBI:29950"/>
        <dbReference type="ChEBI" id="CHEBI:45764"/>
        <dbReference type="ChEBI" id="CHEBI:50058"/>
        <dbReference type="EC" id="1.8.4.12"/>
    </reaction>
</comment>
<evidence type="ECO:0000256" key="3">
    <source>
        <dbReference type="ARBA" id="ARBA00048488"/>
    </source>
</evidence>
<name>A0A1Y1RYH5_9SPIO</name>
<evidence type="ECO:0000313" key="5">
    <source>
        <dbReference type="EMBL" id="ORC35592.1"/>
    </source>
</evidence>
<organism evidence="5 6">
    <name type="scientific">Marispirochaeta aestuarii</name>
    <dbReference type="NCBI Taxonomy" id="1963862"/>
    <lineage>
        <taxon>Bacteria</taxon>
        <taxon>Pseudomonadati</taxon>
        <taxon>Spirochaetota</taxon>
        <taxon>Spirochaetia</taxon>
        <taxon>Spirochaetales</taxon>
        <taxon>Spirochaetaceae</taxon>
        <taxon>Marispirochaeta</taxon>
    </lineage>
</organism>
<dbReference type="AlphaFoldDB" id="A0A1Y1RYH5"/>
<gene>
    <name evidence="5" type="ORF">B4O97_08075</name>
</gene>
<evidence type="ECO:0000313" key="6">
    <source>
        <dbReference type="Proteomes" id="UP000192343"/>
    </source>
</evidence>
<dbReference type="RefSeq" id="WP_083049855.1">
    <property type="nucleotide sequence ID" value="NZ_MWQY01000008.1"/>
</dbReference>
<proteinExistence type="predicted"/>